<evidence type="ECO:0000256" key="1">
    <source>
        <dbReference type="SAM" id="Phobius"/>
    </source>
</evidence>
<dbReference type="Proteomes" id="UP001143463">
    <property type="component" value="Unassembled WGS sequence"/>
</dbReference>
<dbReference type="NCBIfam" id="TIGR04222">
    <property type="entry name" value="near_uncomplex"/>
    <property type="match status" value="1"/>
</dbReference>
<evidence type="ECO:0000313" key="3">
    <source>
        <dbReference type="Proteomes" id="UP001143463"/>
    </source>
</evidence>
<reference evidence="2" key="2">
    <citation type="submission" date="2023-01" db="EMBL/GenBank/DDBJ databases">
        <authorList>
            <person name="Sun Q."/>
            <person name="Evtushenko L."/>
        </authorList>
    </citation>
    <scope>NUCLEOTIDE SEQUENCE</scope>
    <source>
        <strain evidence="2">VKM Ac-1069</strain>
    </source>
</reference>
<name>A0A9W6LD56_9PSEU</name>
<keyword evidence="1" id="KW-0472">Membrane</keyword>
<keyword evidence="1" id="KW-0812">Transmembrane</keyword>
<sequence length="336" mass="33975">MLSVSHRTTDRGVVVMAVLAAPGDTWGVDGPTFLFLYLVLAAAVLVAATRARRRIAGAGRTTAADRTGPLSGRPQDVAYLHGGPELAVWSALSAMHLSGTIATAGRGVVQAVGRPETRATELERAIHATATSRTPQHRLRFHGSVAAALDRIRERLVAEQLLLSEAQRDRIRRIGGWMLAVAVFGLVRIIAGVADARPIGFLVAATVVVAVIGLVQLVRVPQRTATGQRALEFLRDKHSDLSPSMKPDWVAHGAGAAALGVGIFGMGALWASDPAFADELAAQKAAAATGGWSGGYSDSGSSSWAFGGGGDGGGGSSCGGGGGGGCGGGGGGGCGG</sequence>
<evidence type="ECO:0000313" key="2">
    <source>
        <dbReference type="EMBL" id="GLL14604.1"/>
    </source>
</evidence>
<reference evidence="2" key="1">
    <citation type="journal article" date="2014" name="Int. J. Syst. Evol. Microbiol.">
        <title>Complete genome sequence of Corynebacterium casei LMG S-19264T (=DSM 44701T), isolated from a smear-ripened cheese.</title>
        <authorList>
            <consortium name="US DOE Joint Genome Institute (JGI-PGF)"/>
            <person name="Walter F."/>
            <person name="Albersmeier A."/>
            <person name="Kalinowski J."/>
            <person name="Ruckert C."/>
        </authorList>
    </citation>
    <scope>NUCLEOTIDE SEQUENCE</scope>
    <source>
        <strain evidence="2">VKM Ac-1069</strain>
    </source>
</reference>
<evidence type="ECO:0008006" key="4">
    <source>
        <dbReference type="Google" id="ProtNLM"/>
    </source>
</evidence>
<organism evidence="2 3">
    <name type="scientific">Pseudonocardia halophobica</name>
    <dbReference type="NCBI Taxonomy" id="29401"/>
    <lineage>
        <taxon>Bacteria</taxon>
        <taxon>Bacillati</taxon>
        <taxon>Actinomycetota</taxon>
        <taxon>Actinomycetes</taxon>
        <taxon>Pseudonocardiales</taxon>
        <taxon>Pseudonocardiaceae</taxon>
        <taxon>Pseudonocardia</taxon>
    </lineage>
</organism>
<dbReference type="InterPro" id="IPR026467">
    <property type="entry name" value="Ser/Gly_Cys_C_dom"/>
</dbReference>
<protein>
    <recommendedName>
        <fullName evidence="4">TIGR04222 domain-containing protein</fullName>
    </recommendedName>
</protein>
<dbReference type="EMBL" id="BSFQ01000034">
    <property type="protein sequence ID" value="GLL14604.1"/>
    <property type="molecule type" value="Genomic_DNA"/>
</dbReference>
<feature type="transmembrane region" description="Helical" evidence="1">
    <location>
        <begin position="32"/>
        <end position="51"/>
    </location>
</feature>
<keyword evidence="1" id="KW-1133">Transmembrane helix</keyword>
<feature type="transmembrane region" description="Helical" evidence="1">
    <location>
        <begin position="199"/>
        <end position="218"/>
    </location>
</feature>
<feature type="transmembrane region" description="Helical" evidence="1">
    <location>
        <begin position="249"/>
        <end position="271"/>
    </location>
</feature>
<keyword evidence="3" id="KW-1185">Reference proteome</keyword>
<dbReference type="AlphaFoldDB" id="A0A9W6LD56"/>
<feature type="transmembrane region" description="Helical" evidence="1">
    <location>
        <begin position="174"/>
        <end position="193"/>
    </location>
</feature>
<gene>
    <name evidence="2" type="ORF">GCM10017577_57520</name>
</gene>
<comment type="caution">
    <text evidence="2">The sequence shown here is derived from an EMBL/GenBank/DDBJ whole genome shotgun (WGS) entry which is preliminary data.</text>
</comment>
<proteinExistence type="predicted"/>
<accession>A0A9W6LD56</accession>